<keyword evidence="3" id="KW-1185">Reference proteome</keyword>
<proteinExistence type="predicted"/>
<evidence type="ECO:0000256" key="1">
    <source>
        <dbReference type="SAM" id="MobiDB-lite"/>
    </source>
</evidence>
<sequence length="436" mass="48947">MAIYLYKDLNSNQFKMYIPGVEKQEMMPDYALESGDKFGDVPIDLRIQDLFDSNLKIVVFPNKLAVHKYGNSIPFNYASTDMPLKSAPQIRNPKNFNKYLTFLNGKTDAFPGTLQEHLDSTSGDSVPLSAHNFNNLISPIHSQYNPNKNPDKTKEYDDFRIFEKWLDQQLGPLMANQDTKLLKNYLFGMLVKRGINIADKDASKGPNEIALDLSNVKTHYALIDNALMYNDTNNIRINIPNPHFEALVVSLKHPPRILGYVPIETSNVKKFKSRNHDSKFLESFGAQYDFGSLNGMKNCVDGQCETVPVQKNLQLNLDHDDDNKAEKSIVHKYIGGSLRKSDNYNNQVFRLLTKSEPNFDTSEEGEFEKKQSIENKSPKLMKTLVKYIIGKVNEEAPEDDGTDSSHEDGPAVRIVGGSAATGSGTPLSSRGRSGLP</sequence>
<dbReference type="AlphaFoldDB" id="A0A8R2M1N2"/>
<reference evidence="3" key="1">
    <citation type="journal article" date="2008" name="Insect Biochem. Mol. Biol.">
        <title>The genome of a lepidopteran model insect, the silkworm Bombyx mori.</title>
        <authorList>
            <consortium name="International Silkworm Genome Consortium"/>
        </authorList>
    </citation>
    <scope>NUCLEOTIDE SEQUENCE [LARGE SCALE GENOMIC DNA]</scope>
    <source>
        <strain evidence="3">p50T</strain>
    </source>
</reference>
<organism evidence="2 3">
    <name type="scientific">Bombyx mori</name>
    <name type="common">Silk moth</name>
    <dbReference type="NCBI Taxonomy" id="7091"/>
    <lineage>
        <taxon>Eukaryota</taxon>
        <taxon>Metazoa</taxon>
        <taxon>Ecdysozoa</taxon>
        <taxon>Arthropoda</taxon>
        <taxon>Hexapoda</taxon>
        <taxon>Insecta</taxon>
        <taxon>Pterygota</taxon>
        <taxon>Neoptera</taxon>
        <taxon>Endopterygota</taxon>
        <taxon>Lepidoptera</taxon>
        <taxon>Glossata</taxon>
        <taxon>Ditrysia</taxon>
        <taxon>Bombycoidea</taxon>
        <taxon>Bombycidae</taxon>
        <taxon>Bombycinae</taxon>
        <taxon>Bombyx</taxon>
    </lineage>
</organism>
<accession>A0A8R2M1N2</accession>
<reference evidence="2" key="2">
    <citation type="submission" date="2022-06" db="UniProtKB">
        <authorList>
            <consortium name="EnsemblMetazoa"/>
        </authorList>
    </citation>
    <scope>IDENTIFICATION</scope>
    <source>
        <strain evidence="2">p50T (Dazao)</strain>
    </source>
</reference>
<dbReference type="GeneID" id="119629484"/>
<evidence type="ECO:0000313" key="2">
    <source>
        <dbReference type="EnsemblMetazoa" id="XP_037871324.1"/>
    </source>
</evidence>
<name>A0A8R2M1N2_BOMMO</name>
<dbReference type="KEGG" id="bmor:119629484"/>
<feature type="region of interest" description="Disordered" evidence="1">
    <location>
        <begin position="394"/>
        <end position="436"/>
    </location>
</feature>
<protein>
    <submittedName>
        <fullName evidence="2">Uncharacterized protein</fullName>
    </submittedName>
</protein>
<dbReference type="EnsemblMetazoa" id="XM_038015396.1">
    <property type="protein sequence ID" value="XP_037871324.1"/>
    <property type="gene ID" value="LOC119629484"/>
</dbReference>
<dbReference type="RefSeq" id="XP_037871324.1">
    <property type="nucleotide sequence ID" value="XM_038015396.2"/>
</dbReference>
<evidence type="ECO:0000313" key="3">
    <source>
        <dbReference type="Proteomes" id="UP000005204"/>
    </source>
</evidence>
<feature type="compositionally biased region" description="Polar residues" evidence="1">
    <location>
        <begin position="420"/>
        <end position="436"/>
    </location>
</feature>
<dbReference type="Proteomes" id="UP000005204">
    <property type="component" value="Unassembled WGS sequence"/>
</dbReference>